<evidence type="ECO:0000256" key="4">
    <source>
        <dbReference type="ARBA" id="ARBA00022691"/>
    </source>
</evidence>
<keyword evidence="2 5" id="KW-0489">Methyltransferase</keyword>
<evidence type="ECO:0000256" key="3">
    <source>
        <dbReference type="ARBA" id="ARBA00022679"/>
    </source>
</evidence>
<keyword evidence="3 5" id="KW-0808">Transferase</keyword>
<dbReference type="EMBL" id="QNRR01000014">
    <property type="protein sequence ID" value="RBP37293.1"/>
    <property type="molecule type" value="Genomic_DNA"/>
</dbReference>
<evidence type="ECO:0000313" key="5">
    <source>
        <dbReference type="EMBL" id="RBP37293.1"/>
    </source>
</evidence>
<dbReference type="Gene3D" id="3.40.50.150">
    <property type="entry name" value="Vaccinia Virus protein VP39"/>
    <property type="match status" value="1"/>
</dbReference>
<protein>
    <submittedName>
        <fullName evidence="5">Thiopurine S-methyltransferase</fullName>
    </submittedName>
</protein>
<sequence length="199" mass="21855">MNWNEMYERGETPWEKGLPTPVLTEMHAKHPEVFSGHTLVPGCGLGHDARWLAEQGCGPVLGADIAPLAIEKASAVDARGLASYRLLDVFNLPPELLGAFDLVWEHTCLCAIDPTMREAYVQAVRSALKKNGMVAGVFFINPEMDPGETGPPFGISVAELEALWREAGFELLDTWVPNAAYPGREGRERAMVLRLSEQI</sequence>
<proteinExistence type="predicted"/>
<dbReference type="PROSITE" id="PS51585">
    <property type="entry name" value="SAM_MT_TPMT"/>
    <property type="match status" value="1"/>
</dbReference>
<organism evidence="5 6">
    <name type="scientific">Roseimicrobium gellanilyticum</name>
    <dbReference type="NCBI Taxonomy" id="748857"/>
    <lineage>
        <taxon>Bacteria</taxon>
        <taxon>Pseudomonadati</taxon>
        <taxon>Verrucomicrobiota</taxon>
        <taxon>Verrucomicrobiia</taxon>
        <taxon>Verrucomicrobiales</taxon>
        <taxon>Verrucomicrobiaceae</taxon>
        <taxon>Roseimicrobium</taxon>
    </lineage>
</organism>
<dbReference type="GO" id="GO:0008757">
    <property type="term" value="F:S-adenosylmethionine-dependent methyltransferase activity"/>
    <property type="evidence" value="ECO:0007669"/>
    <property type="project" value="InterPro"/>
</dbReference>
<dbReference type="RefSeq" id="WP_113961523.1">
    <property type="nucleotide sequence ID" value="NZ_QNRR01000014.1"/>
</dbReference>
<accession>A0A366H5Q5</accession>
<keyword evidence="1" id="KW-0597">Phosphoprotein</keyword>
<dbReference type="InterPro" id="IPR029063">
    <property type="entry name" value="SAM-dependent_MTases_sf"/>
</dbReference>
<reference evidence="5 6" key="1">
    <citation type="submission" date="2018-06" db="EMBL/GenBank/DDBJ databases">
        <title>Genomic Encyclopedia of Type Strains, Phase IV (KMG-IV): sequencing the most valuable type-strain genomes for metagenomic binning, comparative biology and taxonomic classification.</title>
        <authorList>
            <person name="Goeker M."/>
        </authorList>
    </citation>
    <scope>NUCLEOTIDE SEQUENCE [LARGE SCALE GENOMIC DNA]</scope>
    <source>
        <strain evidence="5 6">DSM 25532</strain>
    </source>
</reference>
<dbReference type="SUPFAM" id="SSF53335">
    <property type="entry name" value="S-adenosyl-L-methionine-dependent methyltransferases"/>
    <property type="match status" value="1"/>
</dbReference>
<dbReference type="GO" id="GO:0032259">
    <property type="term" value="P:methylation"/>
    <property type="evidence" value="ECO:0007669"/>
    <property type="project" value="UniProtKB-KW"/>
</dbReference>
<evidence type="ECO:0000256" key="1">
    <source>
        <dbReference type="ARBA" id="ARBA00022553"/>
    </source>
</evidence>
<keyword evidence="4" id="KW-0949">S-adenosyl-L-methionine</keyword>
<evidence type="ECO:0000313" key="6">
    <source>
        <dbReference type="Proteomes" id="UP000253426"/>
    </source>
</evidence>
<dbReference type="Pfam" id="PF05724">
    <property type="entry name" value="TPMT"/>
    <property type="match status" value="1"/>
</dbReference>
<keyword evidence="6" id="KW-1185">Reference proteome</keyword>
<dbReference type="CDD" id="cd02440">
    <property type="entry name" value="AdoMet_MTases"/>
    <property type="match status" value="1"/>
</dbReference>
<dbReference type="OrthoDB" id="189743at2"/>
<gene>
    <name evidence="5" type="ORF">DES53_11431</name>
</gene>
<comment type="caution">
    <text evidence="5">The sequence shown here is derived from an EMBL/GenBank/DDBJ whole genome shotgun (WGS) entry which is preliminary data.</text>
</comment>
<dbReference type="Proteomes" id="UP000253426">
    <property type="component" value="Unassembled WGS sequence"/>
</dbReference>
<dbReference type="InterPro" id="IPR008854">
    <property type="entry name" value="TPMT"/>
</dbReference>
<dbReference type="PANTHER" id="PTHR32183">
    <property type="match status" value="1"/>
</dbReference>
<dbReference type="PANTHER" id="PTHR32183:SF6">
    <property type="entry name" value="CYSTEINE SULFINATE DESULFINASE_CYSTEINE DESULFURASE AND RELATED ENZYMES"/>
    <property type="match status" value="1"/>
</dbReference>
<dbReference type="AlphaFoldDB" id="A0A366H5Q5"/>
<evidence type="ECO:0000256" key="2">
    <source>
        <dbReference type="ARBA" id="ARBA00022603"/>
    </source>
</evidence>
<name>A0A366H5Q5_9BACT</name>